<evidence type="ECO:0000256" key="1">
    <source>
        <dbReference type="ARBA" id="ARBA00010641"/>
    </source>
</evidence>
<dbReference type="GO" id="GO:0006352">
    <property type="term" value="P:DNA-templated transcription initiation"/>
    <property type="evidence" value="ECO:0007669"/>
    <property type="project" value="InterPro"/>
</dbReference>
<dbReference type="GO" id="GO:0016987">
    <property type="term" value="F:sigma factor activity"/>
    <property type="evidence" value="ECO:0007669"/>
    <property type="project" value="UniProtKB-KW"/>
</dbReference>
<dbReference type="SUPFAM" id="SSF88946">
    <property type="entry name" value="Sigma2 domain of RNA polymerase sigma factors"/>
    <property type="match status" value="1"/>
</dbReference>
<dbReference type="EMBL" id="PYGC01000007">
    <property type="protein sequence ID" value="PSK81943.1"/>
    <property type="molecule type" value="Genomic_DNA"/>
</dbReference>
<sequence>MQRNLDAEIWERFKRGDEEAFSYIFDTYHLALCEYGQRFTSDEFLVRDSIQDVFFELARKKDRLSPTDNILFYLLKSLRIKIFANIRKSHRIAETELDDERIDAFRLSYSTEVNPEEKELRLDLVADALNQLPPRLKETIYLKFYKNLSNKEVAEVMQVNYQSVGNSVQKAIAKLKKILDTSCESILLFLQTAIP</sequence>
<evidence type="ECO:0000313" key="7">
    <source>
        <dbReference type="EMBL" id="PSK81943.1"/>
    </source>
</evidence>
<dbReference type="RefSeq" id="WP_106542751.1">
    <property type="nucleotide sequence ID" value="NZ_BLAU01000001.1"/>
</dbReference>
<dbReference type="EMBL" id="BLAU01000001">
    <property type="protein sequence ID" value="GET22540.1"/>
    <property type="molecule type" value="Genomic_DNA"/>
</dbReference>
<keyword evidence="4" id="KW-0804">Transcription</keyword>
<dbReference type="InterPro" id="IPR013249">
    <property type="entry name" value="RNA_pol_sigma70_r4_t2"/>
</dbReference>
<dbReference type="Gene3D" id="1.10.1740.10">
    <property type="match status" value="1"/>
</dbReference>
<dbReference type="Proteomes" id="UP000240621">
    <property type="component" value="Unassembled WGS sequence"/>
</dbReference>
<comment type="caution">
    <text evidence="7">The sequence shown here is derived from an EMBL/GenBank/DDBJ whole genome shotgun (WGS) entry which is preliminary data.</text>
</comment>
<dbReference type="OrthoDB" id="1121921at2"/>
<keyword evidence="3" id="KW-0731">Sigma factor</keyword>
<dbReference type="InterPro" id="IPR014284">
    <property type="entry name" value="RNA_pol_sigma-70_dom"/>
</dbReference>
<dbReference type="PANTHER" id="PTHR43133">
    <property type="entry name" value="RNA POLYMERASE ECF-TYPE SIGMA FACTO"/>
    <property type="match status" value="1"/>
</dbReference>
<name>A0A2P8CAF0_9BACT</name>
<comment type="similarity">
    <text evidence="1">Belongs to the sigma-70 factor family. ECF subfamily.</text>
</comment>
<dbReference type="AlphaFoldDB" id="A0A2P8CAF0"/>
<dbReference type="InterPro" id="IPR013324">
    <property type="entry name" value="RNA_pol_sigma_r3/r4-like"/>
</dbReference>
<feature type="domain" description="RNA polymerase sigma factor 70 region 4 type 2" evidence="5">
    <location>
        <begin position="124"/>
        <end position="175"/>
    </location>
</feature>
<protein>
    <submittedName>
        <fullName evidence="6 7">RNA polymerase</fullName>
    </submittedName>
</protein>
<proteinExistence type="inferred from homology"/>
<dbReference type="Pfam" id="PF08281">
    <property type="entry name" value="Sigma70_r4_2"/>
    <property type="match status" value="1"/>
</dbReference>
<evidence type="ECO:0000256" key="4">
    <source>
        <dbReference type="ARBA" id="ARBA00023163"/>
    </source>
</evidence>
<dbReference type="Proteomes" id="UP000396862">
    <property type="component" value="Unassembled WGS sequence"/>
</dbReference>
<evidence type="ECO:0000259" key="5">
    <source>
        <dbReference type="Pfam" id="PF08281"/>
    </source>
</evidence>
<gene>
    <name evidence="7" type="ORF">CLV93_10752</name>
    <name evidence="6" type="ORF">JCM18694_27860</name>
</gene>
<dbReference type="InterPro" id="IPR036388">
    <property type="entry name" value="WH-like_DNA-bd_sf"/>
</dbReference>
<accession>A0A2P8CAF0</accession>
<dbReference type="InterPro" id="IPR039425">
    <property type="entry name" value="RNA_pol_sigma-70-like"/>
</dbReference>
<evidence type="ECO:0000313" key="8">
    <source>
        <dbReference type="Proteomes" id="UP000240621"/>
    </source>
</evidence>
<dbReference type="CDD" id="cd06171">
    <property type="entry name" value="Sigma70_r4"/>
    <property type="match status" value="1"/>
</dbReference>
<dbReference type="PANTHER" id="PTHR43133:SF46">
    <property type="entry name" value="RNA POLYMERASE SIGMA-70 FACTOR ECF SUBFAMILY"/>
    <property type="match status" value="1"/>
</dbReference>
<dbReference type="NCBIfam" id="TIGR02937">
    <property type="entry name" value="sigma70-ECF"/>
    <property type="match status" value="1"/>
</dbReference>
<evidence type="ECO:0000256" key="3">
    <source>
        <dbReference type="ARBA" id="ARBA00023082"/>
    </source>
</evidence>
<evidence type="ECO:0000313" key="9">
    <source>
        <dbReference type="Proteomes" id="UP000396862"/>
    </source>
</evidence>
<dbReference type="Gene3D" id="1.10.10.10">
    <property type="entry name" value="Winged helix-like DNA-binding domain superfamily/Winged helix DNA-binding domain"/>
    <property type="match status" value="1"/>
</dbReference>
<organism evidence="7 8">
    <name type="scientific">Prolixibacter denitrificans</name>
    <dbReference type="NCBI Taxonomy" id="1541063"/>
    <lineage>
        <taxon>Bacteria</taxon>
        <taxon>Pseudomonadati</taxon>
        <taxon>Bacteroidota</taxon>
        <taxon>Bacteroidia</taxon>
        <taxon>Marinilabiliales</taxon>
        <taxon>Prolixibacteraceae</taxon>
        <taxon>Prolixibacter</taxon>
    </lineage>
</organism>
<reference evidence="6 9" key="2">
    <citation type="submission" date="2019-10" db="EMBL/GenBank/DDBJ databases">
        <title>Prolixibacter strains distinguished by the presence of nitrate reductase genes were adept at nitrate-dependent anaerobic corrosion of metallic iron and carbon steel.</title>
        <authorList>
            <person name="Iino T."/>
            <person name="Shono N."/>
            <person name="Ito K."/>
            <person name="Nakamura R."/>
            <person name="Sueoka K."/>
            <person name="Harayama S."/>
            <person name="Ohkuma M."/>
        </authorList>
    </citation>
    <scope>NUCLEOTIDE SEQUENCE [LARGE SCALE GENOMIC DNA]</scope>
    <source>
        <strain evidence="6 9">MIC1-1</strain>
    </source>
</reference>
<reference evidence="7 8" key="1">
    <citation type="submission" date="2018-03" db="EMBL/GenBank/DDBJ databases">
        <title>Genomic Encyclopedia of Archaeal and Bacterial Type Strains, Phase II (KMG-II): from individual species to whole genera.</title>
        <authorList>
            <person name="Goeker M."/>
        </authorList>
    </citation>
    <scope>NUCLEOTIDE SEQUENCE [LARGE SCALE GENOMIC DNA]</scope>
    <source>
        <strain evidence="7 8">DSM 27267</strain>
    </source>
</reference>
<evidence type="ECO:0000313" key="6">
    <source>
        <dbReference type="EMBL" id="GET22540.1"/>
    </source>
</evidence>
<evidence type="ECO:0000256" key="2">
    <source>
        <dbReference type="ARBA" id="ARBA00023015"/>
    </source>
</evidence>
<keyword evidence="9" id="KW-1185">Reference proteome</keyword>
<dbReference type="SUPFAM" id="SSF88659">
    <property type="entry name" value="Sigma3 and sigma4 domains of RNA polymerase sigma factors"/>
    <property type="match status" value="1"/>
</dbReference>
<keyword evidence="2" id="KW-0805">Transcription regulation</keyword>
<dbReference type="InterPro" id="IPR013325">
    <property type="entry name" value="RNA_pol_sigma_r2"/>
</dbReference>
<dbReference type="GO" id="GO:0003677">
    <property type="term" value="F:DNA binding"/>
    <property type="evidence" value="ECO:0007669"/>
    <property type="project" value="InterPro"/>
</dbReference>